<evidence type="ECO:0000259" key="2">
    <source>
        <dbReference type="Pfam" id="PF00856"/>
    </source>
</evidence>
<feature type="domain" description="SET" evidence="2">
    <location>
        <begin position="96"/>
        <end position="132"/>
    </location>
</feature>
<evidence type="ECO:0000313" key="3">
    <source>
        <dbReference type="EMBL" id="KAF2136030.1"/>
    </source>
</evidence>
<proteinExistence type="predicted"/>
<accession>A0A6A6AWD0</accession>
<sequence length="220" mass="23895">MAPALDAANGIPATNGTANTTDPNSNPIPAWAGPDLTRLLEVHHGENYTTRAISKVSLAPHALFARITSATPVPQAAYTTVQCSPTSHIELNSDLVYINHSCAPNLIFDMQAWEVRASDRGVRAGEELTFFYPSTEWSMARAFECTCGDVACLGVIDGAKNMQPKVLERYWICGHVREMRERLVEEVREKRRSAGIEKEGLRVGGEKGLAFRAVAGAGVV</sequence>
<feature type="region of interest" description="Disordered" evidence="1">
    <location>
        <begin position="1"/>
        <end position="28"/>
    </location>
</feature>
<dbReference type="InterPro" id="IPR046341">
    <property type="entry name" value="SET_dom_sf"/>
</dbReference>
<gene>
    <name evidence="3" type="ORF">K452DRAFT_292750</name>
</gene>
<dbReference type="GeneID" id="54298930"/>
<dbReference type="InterPro" id="IPR001214">
    <property type="entry name" value="SET_dom"/>
</dbReference>
<dbReference type="EMBL" id="ML995538">
    <property type="protein sequence ID" value="KAF2136030.1"/>
    <property type="molecule type" value="Genomic_DNA"/>
</dbReference>
<name>A0A6A6AWD0_9PEZI</name>
<dbReference type="PANTHER" id="PTHR12350">
    <property type="entry name" value="HISTONE-LYSINE N-METHYLTRANSFERASE-RELATED"/>
    <property type="match status" value="1"/>
</dbReference>
<reference evidence="3" key="1">
    <citation type="journal article" date="2020" name="Stud. Mycol.">
        <title>101 Dothideomycetes genomes: a test case for predicting lifestyles and emergence of pathogens.</title>
        <authorList>
            <person name="Haridas S."/>
            <person name="Albert R."/>
            <person name="Binder M."/>
            <person name="Bloem J."/>
            <person name="Labutti K."/>
            <person name="Salamov A."/>
            <person name="Andreopoulos B."/>
            <person name="Baker S."/>
            <person name="Barry K."/>
            <person name="Bills G."/>
            <person name="Bluhm B."/>
            <person name="Cannon C."/>
            <person name="Castanera R."/>
            <person name="Culley D."/>
            <person name="Daum C."/>
            <person name="Ezra D."/>
            <person name="Gonzalez J."/>
            <person name="Henrissat B."/>
            <person name="Kuo A."/>
            <person name="Liang C."/>
            <person name="Lipzen A."/>
            <person name="Lutzoni F."/>
            <person name="Magnuson J."/>
            <person name="Mondo S."/>
            <person name="Nolan M."/>
            <person name="Ohm R."/>
            <person name="Pangilinan J."/>
            <person name="Park H.-J."/>
            <person name="Ramirez L."/>
            <person name="Alfaro M."/>
            <person name="Sun H."/>
            <person name="Tritt A."/>
            <person name="Yoshinaga Y."/>
            <person name="Zwiers L.-H."/>
            <person name="Turgeon B."/>
            <person name="Goodwin S."/>
            <person name="Spatafora J."/>
            <person name="Crous P."/>
            <person name="Grigoriev I."/>
        </authorList>
    </citation>
    <scope>NUCLEOTIDE SEQUENCE</scope>
    <source>
        <strain evidence="3">CBS 121167</strain>
    </source>
</reference>
<organism evidence="3 4">
    <name type="scientific">Aplosporella prunicola CBS 121167</name>
    <dbReference type="NCBI Taxonomy" id="1176127"/>
    <lineage>
        <taxon>Eukaryota</taxon>
        <taxon>Fungi</taxon>
        <taxon>Dikarya</taxon>
        <taxon>Ascomycota</taxon>
        <taxon>Pezizomycotina</taxon>
        <taxon>Dothideomycetes</taxon>
        <taxon>Dothideomycetes incertae sedis</taxon>
        <taxon>Botryosphaeriales</taxon>
        <taxon>Aplosporellaceae</taxon>
        <taxon>Aplosporella</taxon>
    </lineage>
</organism>
<evidence type="ECO:0000256" key="1">
    <source>
        <dbReference type="SAM" id="MobiDB-lite"/>
    </source>
</evidence>
<evidence type="ECO:0000313" key="4">
    <source>
        <dbReference type="Proteomes" id="UP000799438"/>
    </source>
</evidence>
<dbReference type="OrthoDB" id="5984008at2759"/>
<keyword evidence="4" id="KW-1185">Reference proteome</keyword>
<dbReference type="Pfam" id="PF00856">
    <property type="entry name" value="SET"/>
    <property type="match status" value="1"/>
</dbReference>
<dbReference type="Proteomes" id="UP000799438">
    <property type="component" value="Unassembled WGS sequence"/>
</dbReference>
<feature type="compositionally biased region" description="Polar residues" evidence="1">
    <location>
        <begin position="12"/>
        <end position="27"/>
    </location>
</feature>
<dbReference type="InterPro" id="IPR053201">
    <property type="entry name" value="Flavunoidine_N-MTase"/>
</dbReference>
<dbReference type="SUPFAM" id="SSF82199">
    <property type="entry name" value="SET domain"/>
    <property type="match status" value="1"/>
</dbReference>
<dbReference type="AlphaFoldDB" id="A0A6A6AWD0"/>
<dbReference type="Gene3D" id="2.170.270.10">
    <property type="entry name" value="SET domain"/>
    <property type="match status" value="1"/>
</dbReference>
<dbReference type="RefSeq" id="XP_033391748.1">
    <property type="nucleotide sequence ID" value="XM_033541434.1"/>
</dbReference>
<protein>
    <recommendedName>
        <fullName evidence="2">SET domain-containing protein</fullName>
    </recommendedName>
</protein>
<dbReference type="PANTHER" id="PTHR12350:SF19">
    <property type="entry name" value="SET DOMAIN-CONTAINING PROTEIN"/>
    <property type="match status" value="1"/>
</dbReference>